<dbReference type="Proteomes" id="UP000078559">
    <property type="component" value="Chromosome 2"/>
</dbReference>
<keyword evidence="3" id="KW-1185">Reference proteome</keyword>
<reference evidence="2" key="1">
    <citation type="submission" date="2014-12" db="EMBL/GenBank/DDBJ databases">
        <title>Genome Sequence of Valsa Canker Pathogens Uncovers a Specific Adaption of Colonization on Woody Bark.</title>
        <authorList>
            <person name="Yin Z."/>
            <person name="Liu H."/>
            <person name="Gao X."/>
            <person name="Li Z."/>
            <person name="Song N."/>
            <person name="Ke X."/>
            <person name="Dai Q."/>
            <person name="Wu Y."/>
            <person name="Sun Y."/>
            <person name="Xu J.-R."/>
            <person name="Kang Z.K."/>
            <person name="Wang L."/>
            <person name="Huang L."/>
        </authorList>
    </citation>
    <scope>NUCLEOTIDE SEQUENCE [LARGE SCALE GENOMIC DNA]</scope>
    <source>
        <strain evidence="2">03-8</strain>
    </source>
</reference>
<accession>A0A194VQ84</accession>
<organism evidence="2 3">
    <name type="scientific">Cytospora mali</name>
    <name type="common">Apple Valsa canker fungus</name>
    <name type="synonym">Valsa mali</name>
    <dbReference type="NCBI Taxonomy" id="578113"/>
    <lineage>
        <taxon>Eukaryota</taxon>
        <taxon>Fungi</taxon>
        <taxon>Dikarya</taxon>
        <taxon>Ascomycota</taxon>
        <taxon>Pezizomycotina</taxon>
        <taxon>Sordariomycetes</taxon>
        <taxon>Sordariomycetidae</taxon>
        <taxon>Diaporthales</taxon>
        <taxon>Cytosporaceae</taxon>
        <taxon>Cytospora</taxon>
    </lineage>
</organism>
<feature type="region of interest" description="Disordered" evidence="1">
    <location>
        <begin position="1"/>
        <end position="25"/>
    </location>
</feature>
<evidence type="ECO:0000313" key="2">
    <source>
        <dbReference type="EMBL" id="KUI66147.1"/>
    </source>
</evidence>
<name>A0A194VQ84_CYTMA</name>
<dbReference type="AlphaFoldDB" id="A0A194VQ84"/>
<dbReference type="EMBL" id="CM003099">
    <property type="protein sequence ID" value="KUI66147.1"/>
    <property type="molecule type" value="Genomic_DNA"/>
</dbReference>
<evidence type="ECO:0000256" key="1">
    <source>
        <dbReference type="SAM" id="MobiDB-lite"/>
    </source>
</evidence>
<gene>
    <name evidence="2" type="ORF">VM1G_02282</name>
</gene>
<evidence type="ECO:0000313" key="3">
    <source>
        <dbReference type="Proteomes" id="UP000078559"/>
    </source>
</evidence>
<proteinExistence type="predicted"/>
<protein>
    <submittedName>
        <fullName evidence="2">Trafficking protein particle complex subunit 10</fullName>
    </submittedName>
</protein>
<sequence>MTTGLAGGTPKRDSNTSDSTSSDLNKRRGLCGALDTVKREKSAVCLKTSCTLTPSFRASDMDGVLDSVNVPLSVVNLISTLADTLGTSCSVVKGIRILTEDPAAIDENEKRPGSGDVGFCCSPSKILASAVRRRKPPVAERMRISQVCTSFHPVVSSRSMAKFWSSCTTVAGSTCKSSVSARWYKTTNGFLKLTALWSKGWNAFLSKLSRSGPLLSWTRSTSHMPGLMALLRTWILFRPGLSSRSSVFSSQISRDPPAATRRTIALSTGRGSARTLRSLSVKQKLSWPSSYTGVPSSSMFVKKFRSECLTSLLKDLAATKKSGRKPLKASLSGYSLSTIWPSLIELVS</sequence>